<dbReference type="PANTHER" id="PTHR45762">
    <property type="entry name" value="ZINC FINGER RNA-BINDING PROTEIN"/>
    <property type="match status" value="1"/>
</dbReference>
<dbReference type="InterPro" id="IPR013087">
    <property type="entry name" value="Znf_C2H2_type"/>
</dbReference>
<gene>
    <name evidence="3" type="ORF">QN277_014484</name>
</gene>
<feature type="domain" description="U1-type" evidence="2">
    <location>
        <begin position="123"/>
        <end position="157"/>
    </location>
</feature>
<accession>A0AAE1MAE6</accession>
<dbReference type="Pfam" id="PF12874">
    <property type="entry name" value="zf-met"/>
    <property type="match status" value="3"/>
</dbReference>
<dbReference type="SMART" id="SM00355">
    <property type="entry name" value="ZnF_C2H2"/>
    <property type="match status" value="3"/>
</dbReference>
<comment type="caution">
    <text evidence="3">The sequence shown here is derived from an EMBL/GenBank/DDBJ whole genome shotgun (WGS) entry which is preliminary data.</text>
</comment>
<dbReference type="Gene3D" id="3.30.160.60">
    <property type="entry name" value="Classic Zinc Finger"/>
    <property type="match status" value="3"/>
</dbReference>
<evidence type="ECO:0000259" key="2">
    <source>
        <dbReference type="SMART" id="SM00451"/>
    </source>
</evidence>
<feature type="domain" description="C2H2-type" evidence="1">
    <location>
        <begin position="77"/>
        <end position="101"/>
    </location>
</feature>
<organism evidence="3 4">
    <name type="scientific">Acacia crassicarpa</name>
    <name type="common">northern wattle</name>
    <dbReference type="NCBI Taxonomy" id="499986"/>
    <lineage>
        <taxon>Eukaryota</taxon>
        <taxon>Viridiplantae</taxon>
        <taxon>Streptophyta</taxon>
        <taxon>Embryophyta</taxon>
        <taxon>Tracheophyta</taxon>
        <taxon>Spermatophyta</taxon>
        <taxon>Magnoliopsida</taxon>
        <taxon>eudicotyledons</taxon>
        <taxon>Gunneridae</taxon>
        <taxon>Pentapetalae</taxon>
        <taxon>rosids</taxon>
        <taxon>fabids</taxon>
        <taxon>Fabales</taxon>
        <taxon>Fabaceae</taxon>
        <taxon>Caesalpinioideae</taxon>
        <taxon>mimosoid clade</taxon>
        <taxon>Acacieae</taxon>
        <taxon>Acacia</taxon>
    </lineage>
</organism>
<name>A0AAE1MAE6_9FABA</name>
<dbReference type="EMBL" id="JAWXYG010000023">
    <property type="protein sequence ID" value="KAK4252491.1"/>
    <property type="molecule type" value="Genomic_DNA"/>
</dbReference>
<dbReference type="PANTHER" id="PTHR45762:SF3">
    <property type="entry name" value="ZINC-FINGER PROTEIN AT 72D, ISOFORM B"/>
    <property type="match status" value="1"/>
</dbReference>
<reference evidence="3" key="1">
    <citation type="submission" date="2023-10" db="EMBL/GenBank/DDBJ databases">
        <title>Chromosome-level genome of the transformable northern wattle, Acacia crassicarpa.</title>
        <authorList>
            <person name="Massaro I."/>
            <person name="Sinha N.R."/>
            <person name="Poethig S."/>
            <person name="Leichty A.R."/>
        </authorList>
    </citation>
    <scope>NUCLEOTIDE SEQUENCE</scope>
    <source>
        <strain evidence="3">Acra3RX</strain>
        <tissue evidence="3">Leaf</tissue>
    </source>
</reference>
<feature type="domain" description="C2H2-type" evidence="1">
    <location>
        <begin position="172"/>
        <end position="196"/>
    </location>
</feature>
<feature type="domain" description="C2H2-type" evidence="1">
    <location>
        <begin position="126"/>
        <end position="150"/>
    </location>
</feature>
<sequence length="206" mass="23591">MGGGGGGEKEQSTITLEIAIQKELMYRRKVTSSSIQTLRKSPLPSLLNSSPCLSGTKRKEPNNPHDLPLECQNQDKLYCKICKLSCSGPSNLTQHLMGRKHKSKLKDQDLEHIQKNGIGGRSNQIHWCELCKVSCMTEDLLNLHYKGKKHRIELQKFEMSKEKGGETTSQRKWCELCKIWCIDMCAYKQHLEGKKHLLQMHIMEKN</sequence>
<dbReference type="Proteomes" id="UP001293593">
    <property type="component" value="Unassembled WGS sequence"/>
</dbReference>
<dbReference type="SUPFAM" id="SSF57667">
    <property type="entry name" value="beta-beta-alpha zinc fingers"/>
    <property type="match status" value="3"/>
</dbReference>
<dbReference type="AlphaFoldDB" id="A0AAE1MAE6"/>
<evidence type="ECO:0000313" key="3">
    <source>
        <dbReference type="EMBL" id="KAK4252491.1"/>
    </source>
</evidence>
<evidence type="ECO:0000259" key="1">
    <source>
        <dbReference type="SMART" id="SM00355"/>
    </source>
</evidence>
<dbReference type="InterPro" id="IPR003604">
    <property type="entry name" value="Matrin/U1-like-C_Znf_C2H2"/>
</dbReference>
<feature type="domain" description="U1-type" evidence="2">
    <location>
        <begin position="169"/>
        <end position="203"/>
    </location>
</feature>
<evidence type="ECO:0000313" key="4">
    <source>
        <dbReference type="Proteomes" id="UP001293593"/>
    </source>
</evidence>
<dbReference type="GO" id="GO:0008270">
    <property type="term" value="F:zinc ion binding"/>
    <property type="evidence" value="ECO:0007669"/>
    <property type="project" value="InterPro"/>
</dbReference>
<dbReference type="GO" id="GO:0003676">
    <property type="term" value="F:nucleic acid binding"/>
    <property type="evidence" value="ECO:0007669"/>
    <property type="project" value="InterPro"/>
</dbReference>
<protein>
    <submittedName>
        <fullName evidence="3">Uncharacterized protein</fullName>
    </submittedName>
</protein>
<keyword evidence="4" id="KW-1185">Reference proteome</keyword>
<dbReference type="InterPro" id="IPR036236">
    <property type="entry name" value="Znf_C2H2_sf"/>
</dbReference>
<proteinExistence type="predicted"/>
<dbReference type="SMART" id="SM00451">
    <property type="entry name" value="ZnF_U1"/>
    <property type="match status" value="3"/>
</dbReference>
<feature type="domain" description="U1-type" evidence="2">
    <location>
        <begin position="74"/>
        <end position="108"/>
    </location>
</feature>